<evidence type="ECO:0000313" key="1">
    <source>
        <dbReference type="EMBL" id="XFO65017.1"/>
    </source>
</evidence>
<organism evidence="1 2">
    <name type="scientific">Sporomusa silvacetica DSM 10669</name>
    <dbReference type="NCBI Taxonomy" id="1123289"/>
    <lineage>
        <taxon>Bacteria</taxon>
        <taxon>Bacillati</taxon>
        <taxon>Bacillota</taxon>
        <taxon>Negativicutes</taxon>
        <taxon>Selenomonadales</taxon>
        <taxon>Sporomusaceae</taxon>
        <taxon>Sporomusa</taxon>
    </lineage>
</organism>
<sequence length="60" mass="7157">MLFTGDEIYIAQTSQALEMPYYRRSKKRWEVLMGIEKVNSRVIIVSIVNRSTVIRRQLIR</sequence>
<reference evidence="1" key="1">
    <citation type="submission" date="2024-05" db="EMBL/GenBank/DDBJ databases">
        <title>Isolation and characterization of Sporomusa carbonis sp. nov., a carboxydotrophic hydrogenogen in the genus of Sporomusa isolated from a charcoal burning pile.</title>
        <authorList>
            <person name="Boeer T."/>
            <person name="Rosenbaum F."/>
            <person name="Eysell L."/>
            <person name="Mueller V."/>
            <person name="Daniel R."/>
            <person name="Poehlein A."/>
        </authorList>
    </citation>
    <scope>NUCLEOTIDE SEQUENCE [LARGE SCALE GENOMIC DNA]</scope>
    <source>
        <strain evidence="1">DSM 10669</strain>
    </source>
</reference>
<keyword evidence="2" id="KW-1185">Reference proteome</keyword>
<name>A0ABZ3IH65_9FIRM</name>
<proteinExistence type="predicted"/>
<evidence type="ECO:0000313" key="2">
    <source>
        <dbReference type="Proteomes" id="UP000216752"/>
    </source>
</evidence>
<evidence type="ECO:0008006" key="3">
    <source>
        <dbReference type="Google" id="ProtNLM"/>
    </source>
</evidence>
<protein>
    <recommendedName>
        <fullName evidence="3">DUF4258 domain-containing protein</fullName>
    </recommendedName>
</protein>
<gene>
    <name evidence="1" type="ORF">SPSIL_011260</name>
</gene>
<dbReference type="EMBL" id="CP155573">
    <property type="protein sequence ID" value="XFO65017.1"/>
    <property type="molecule type" value="Genomic_DNA"/>
</dbReference>
<dbReference type="Proteomes" id="UP000216752">
    <property type="component" value="Chromosome"/>
</dbReference>
<accession>A0ABZ3IH65</accession>